<feature type="region of interest" description="Disordered" evidence="1">
    <location>
        <begin position="253"/>
        <end position="296"/>
    </location>
</feature>
<dbReference type="Proteomes" id="UP000179145">
    <property type="component" value="Chromosome"/>
</dbReference>
<name>A0A1D8UUA9_9PROT</name>
<dbReference type="PANTHER" id="PTHR15629">
    <property type="entry name" value="SH3YL1 PROTEIN"/>
    <property type="match status" value="1"/>
</dbReference>
<accession>A0A1D8UUA9</accession>
<dbReference type="AlphaFoldDB" id="A0A1D8UUA9"/>
<feature type="domain" description="Ysc84 actin-binding" evidence="3">
    <location>
        <begin position="110"/>
        <end position="230"/>
    </location>
</feature>
<dbReference type="InterPro" id="IPR007461">
    <property type="entry name" value="Ysc84_actin-binding"/>
</dbReference>
<evidence type="ECO:0000259" key="3">
    <source>
        <dbReference type="Pfam" id="PF04366"/>
    </source>
</evidence>
<dbReference type="InterPro" id="IPR051702">
    <property type="entry name" value="SH3_domain_YSC84-like"/>
</dbReference>
<protein>
    <recommendedName>
        <fullName evidence="3">Ysc84 actin-binding domain-containing protein</fullName>
    </recommendedName>
</protein>
<feature type="compositionally biased region" description="Polar residues" evidence="1">
    <location>
        <begin position="276"/>
        <end position="289"/>
    </location>
</feature>
<dbReference type="OrthoDB" id="9782434at2"/>
<dbReference type="RefSeq" id="WP_070402882.1">
    <property type="nucleotide sequence ID" value="NZ_BJVW01000001.1"/>
</dbReference>
<evidence type="ECO:0000256" key="2">
    <source>
        <dbReference type="SAM" id="SignalP"/>
    </source>
</evidence>
<dbReference type="STRING" id="153496.A0U89_08925"/>
<dbReference type="Pfam" id="PF04366">
    <property type="entry name" value="Ysc84"/>
    <property type="match status" value="1"/>
</dbReference>
<proteinExistence type="predicted"/>
<dbReference type="eggNOG" id="COG2930">
    <property type="taxonomic scope" value="Bacteria"/>
</dbReference>
<feature type="chain" id="PRO_5009439083" description="Ysc84 actin-binding domain-containing protein" evidence="2">
    <location>
        <begin position="32"/>
        <end position="296"/>
    </location>
</feature>
<evidence type="ECO:0000256" key="1">
    <source>
        <dbReference type="SAM" id="MobiDB-lite"/>
    </source>
</evidence>
<keyword evidence="5" id="KW-1185">Reference proteome</keyword>
<sequence length="296" mass="30965">MPHFLHRHRARLTLASAILLAATNSPIPAFAAQTQQSLVDRATLAVQDLFQDTKPTSRAQRYLARARAVMVCPSVFHMSIAFGGSGGGCVLLSRDARGSWSDPAFYTLSSASLGLQLGVESSELMLFIMSDRGLQALLDSQFKFSAGASASFANMGSGIEDGTAGASNTDIMALQKSQGLFAGASLGGSKLTVNSGANRSYYNQTVGPEDIVITMRVNNPGADPLRSMLMRVAKVQTTANAVATPVRQAAANAAAASTNTPISGSPYPANYDSRRSYSSQSAGTVSSQALPPPPRK</sequence>
<dbReference type="EMBL" id="CP014674">
    <property type="protein sequence ID" value="AOX17233.1"/>
    <property type="molecule type" value="Genomic_DNA"/>
</dbReference>
<dbReference type="PANTHER" id="PTHR15629:SF2">
    <property type="entry name" value="SH3 DOMAIN-CONTAINING YSC84-LIKE PROTEIN 1"/>
    <property type="match status" value="1"/>
</dbReference>
<keyword evidence="2" id="KW-0732">Signal</keyword>
<gene>
    <name evidence="4" type="ORF">A0U89_08925</name>
</gene>
<dbReference type="CDD" id="cd11524">
    <property type="entry name" value="SYLF"/>
    <property type="match status" value="1"/>
</dbReference>
<reference evidence="4 5" key="1">
    <citation type="journal article" date="2016" name="Microb. Cell Fact.">
        <title>Dissection of exopolysaccharide biosynthesis in Kozakia baliensis.</title>
        <authorList>
            <person name="Brandt J.U."/>
            <person name="Jakob F."/>
            <person name="Behr J."/>
            <person name="Geissler A.J."/>
            <person name="Vogel R.F."/>
        </authorList>
    </citation>
    <scope>NUCLEOTIDE SEQUENCE [LARGE SCALE GENOMIC DNA]</scope>
    <source>
        <strain evidence="4 5">DSM 14400</strain>
    </source>
</reference>
<feature type="signal peptide" evidence="2">
    <location>
        <begin position="1"/>
        <end position="31"/>
    </location>
</feature>
<organism evidence="4 5">
    <name type="scientific">Kozakia baliensis</name>
    <dbReference type="NCBI Taxonomy" id="153496"/>
    <lineage>
        <taxon>Bacteria</taxon>
        <taxon>Pseudomonadati</taxon>
        <taxon>Pseudomonadota</taxon>
        <taxon>Alphaproteobacteria</taxon>
        <taxon>Acetobacterales</taxon>
        <taxon>Acetobacteraceae</taxon>
        <taxon>Kozakia</taxon>
    </lineage>
</organism>
<dbReference type="GO" id="GO:0035091">
    <property type="term" value="F:phosphatidylinositol binding"/>
    <property type="evidence" value="ECO:0007669"/>
    <property type="project" value="TreeGrafter"/>
</dbReference>
<evidence type="ECO:0000313" key="4">
    <source>
        <dbReference type="EMBL" id="AOX17233.1"/>
    </source>
</evidence>
<dbReference type="KEGG" id="kba:A0U89_08925"/>
<evidence type="ECO:0000313" key="5">
    <source>
        <dbReference type="Proteomes" id="UP000179145"/>
    </source>
</evidence>